<evidence type="ECO:0000313" key="3">
    <source>
        <dbReference type="Proteomes" id="UP001163105"/>
    </source>
</evidence>
<feature type="chain" id="PRO_5044324003" evidence="1">
    <location>
        <begin position="18"/>
        <end position="141"/>
    </location>
</feature>
<keyword evidence="1" id="KW-0732">Signal</keyword>
<protein>
    <submittedName>
        <fullName evidence="2">Lipid particle protein</fullName>
    </submittedName>
</protein>
<accession>A0AB34FDI1</accession>
<evidence type="ECO:0000313" key="2">
    <source>
        <dbReference type="EMBL" id="KAJ6437273.1"/>
    </source>
</evidence>
<keyword evidence="3" id="KW-1185">Reference proteome</keyword>
<reference evidence="2" key="1">
    <citation type="submission" date="2023-01" db="EMBL/GenBank/DDBJ databases">
        <title>The growth and conidiation of Purpureocillium lavendulum are regulated by nitrogen source and histone H3K14 acetylation.</title>
        <authorList>
            <person name="Tang P."/>
            <person name="Han J."/>
            <person name="Zhang C."/>
            <person name="Tang P."/>
            <person name="Qi F."/>
            <person name="Zhang K."/>
            <person name="Liang L."/>
        </authorList>
    </citation>
    <scope>NUCLEOTIDE SEQUENCE</scope>
    <source>
        <strain evidence="2">YMF1.00683</strain>
    </source>
</reference>
<comment type="caution">
    <text evidence="2">The sequence shown here is derived from an EMBL/GenBank/DDBJ whole genome shotgun (WGS) entry which is preliminary data.</text>
</comment>
<feature type="signal peptide" evidence="1">
    <location>
        <begin position="1"/>
        <end position="17"/>
    </location>
</feature>
<sequence length="141" mass="15515">MASILAVMTLLVVNILALQAPLPGYDVVMPEWGFDVANGGSLVVNGTVEEAMRKLVEINPDYEAFFNSTDANEASVIAKRANFEDGRLFCGPGSENKYQPASVARIQEGMRYLRRLDGESENGALIIWRHSRWGQEDIGPV</sequence>
<dbReference type="Proteomes" id="UP001163105">
    <property type="component" value="Unassembled WGS sequence"/>
</dbReference>
<name>A0AB34FDI1_9HYPO</name>
<dbReference type="AlphaFoldDB" id="A0AB34FDI1"/>
<evidence type="ECO:0000256" key="1">
    <source>
        <dbReference type="SAM" id="SignalP"/>
    </source>
</evidence>
<dbReference type="EMBL" id="JAQHRD010000013">
    <property type="protein sequence ID" value="KAJ6437273.1"/>
    <property type="molecule type" value="Genomic_DNA"/>
</dbReference>
<proteinExistence type="predicted"/>
<organism evidence="2 3">
    <name type="scientific">Purpureocillium lavendulum</name>
    <dbReference type="NCBI Taxonomy" id="1247861"/>
    <lineage>
        <taxon>Eukaryota</taxon>
        <taxon>Fungi</taxon>
        <taxon>Dikarya</taxon>
        <taxon>Ascomycota</taxon>
        <taxon>Pezizomycotina</taxon>
        <taxon>Sordariomycetes</taxon>
        <taxon>Hypocreomycetidae</taxon>
        <taxon>Hypocreales</taxon>
        <taxon>Ophiocordycipitaceae</taxon>
        <taxon>Purpureocillium</taxon>
    </lineage>
</organism>
<gene>
    <name evidence="2" type="ORF">O9K51_10247</name>
</gene>